<dbReference type="RefSeq" id="XP_062704787.1">
    <property type="nucleotide sequence ID" value="XM_062848803.1"/>
</dbReference>
<dbReference type="Pfam" id="PF03564">
    <property type="entry name" value="DUF1759"/>
    <property type="match status" value="1"/>
</dbReference>
<dbReference type="InterPro" id="IPR019786">
    <property type="entry name" value="Zinc_finger_PHD-type_CS"/>
</dbReference>
<evidence type="ECO:0000313" key="7">
    <source>
        <dbReference type="EnsemblMetazoa" id="AALFPA23_023273.P34616"/>
    </source>
</evidence>
<dbReference type="Gene3D" id="3.30.40.10">
    <property type="entry name" value="Zinc/RING finger domain, C3HC4 (zinc finger)"/>
    <property type="match status" value="1"/>
</dbReference>
<dbReference type="SMART" id="SM00249">
    <property type="entry name" value="PHD"/>
    <property type="match status" value="1"/>
</dbReference>
<reference evidence="8" key="1">
    <citation type="journal article" date="2015" name="Proc. Natl. Acad. Sci. U.S.A.">
        <title>Genome sequence of the Asian Tiger mosquito, Aedes albopictus, reveals insights into its biology, genetics, and evolution.</title>
        <authorList>
            <person name="Chen X.G."/>
            <person name="Jiang X."/>
            <person name="Gu J."/>
            <person name="Xu M."/>
            <person name="Wu Y."/>
            <person name="Deng Y."/>
            <person name="Zhang C."/>
            <person name="Bonizzoni M."/>
            <person name="Dermauw W."/>
            <person name="Vontas J."/>
            <person name="Armbruster P."/>
            <person name="Huang X."/>
            <person name="Yang Y."/>
            <person name="Zhang H."/>
            <person name="He W."/>
            <person name="Peng H."/>
            <person name="Liu Y."/>
            <person name="Wu K."/>
            <person name="Chen J."/>
            <person name="Lirakis M."/>
            <person name="Topalis P."/>
            <person name="Van Leeuwen T."/>
            <person name="Hall A.B."/>
            <person name="Jiang X."/>
            <person name="Thorpe C."/>
            <person name="Mueller R.L."/>
            <person name="Sun C."/>
            <person name="Waterhouse R.M."/>
            <person name="Yan G."/>
            <person name="Tu Z.J."/>
            <person name="Fang X."/>
            <person name="James A.A."/>
        </authorList>
    </citation>
    <scope>NUCLEOTIDE SEQUENCE [LARGE SCALE GENOMIC DNA]</scope>
    <source>
        <strain evidence="8">Foshan</strain>
    </source>
</reference>
<dbReference type="PROSITE" id="PS01359">
    <property type="entry name" value="ZF_PHD_1"/>
    <property type="match status" value="1"/>
</dbReference>
<organism evidence="7 8">
    <name type="scientific">Aedes albopictus</name>
    <name type="common">Asian tiger mosquito</name>
    <name type="synonym">Stegomyia albopicta</name>
    <dbReference type="NCBI Taxonomy" id="7160"/>
    <lineage>
        <taxon>Eukaryota</taxon>
        <taxon>Metazoa</taxon>
        <taxon>Ecdysozoa</taxon>
        <taxon>Arthropoda</taxon>
        <taxon>Hexapoda</taxon>
        <taxon>Insecta</taxon>
        <taxon>Pterygota</taxon>
        <taxon>Neoptera</taxon>
        <taxon>Endopterygota</taxon>
        <taxon>Diptera</taxon>
        <taxon>Nematocera</taxon>
        <taxon>Culicoidea</taxon>
        <taxon>Culicidae</taxon>
        <taxon>Culicinae</taxon>
        <taxon>Aedini</taxon>
        <taxon>Aedes</taxon>
        <taxon>Stegomyia</taxon>
    </lineage>
</organism>
<dbReference type="PANTHER" id="PTHR47331">
    <property type="entry name" value="PHD-TYPE DOMAIN-CONTAINING PROTEIN"/>
    <property type="match status" value="1"/>
</dbReference>
<dbReference type="InterPro" id="IPR011011">
    <property type="entry name" value="Znf_FYVE_PHD"/>
</dbReference>
<evidence type="ECO:0000256" key="5">
    <source>
        <dbReference type="SAM" id="Coils"/>
    </source>
</evidence>
<keyword evidence="2 4" id="KW-0863">Zinc-finger</keyword>
<name>A0ABM2A0D2_AEDAL</name>
<evidence type="ECO:0000256" key="2">
    <source>
        <dbReference type="ARBA" id="ARBA00022771"/>
    </source>
</evidence>
<feature type="domain" description="PHD-type" evidence="6">
    <location>
        <begin position="16"/>
        <end position="65"/>
    </location>
</feature>
<dbReference type="InterPro" id="IPR005312">
    <property type="entry name" value="DUF1759"/>
</dbReference>
<keyword evidence="3" id="KW-0862">Zinc</keyword>
<keyword evidence="1" id="KW-0479">Metal-binding</keyword>
<dbReference type="InterPro" id="IPR019787">
    <property type="entry name" value="Znf_PHD-finger"/>
</dbReference>
<evidence type="ECO:0000313" key="8">
    <source>
        <dbReference type="Proteomes" id="UP000069940"/>
    </source>
</evidence>
<dbReference type="PANTHER" id="PTHR47331:SF5">
    <property type="entry name" value="RIBONUCLEASE H"/>
    <property type="match status" value="1"/>
</dbReference>
<dbReference type="InterPro" id="IPR001965">
    <property type="entry name" value="Znf_PHD"/>
</dbReference>
<evidence type="ECO:0000256" key="3">
    <source>
        <dbReference type="ARBA" id="ARBA00022833"/>
    </source>
</evidence>
<proteinExistence type="predicted"/>
<feature type="coiled-coil region" evidence="5">
    <location>
        <begin position="82"/>
        <end position="127"/>
    </location>
</feature>
<keyword evidence="5" id="KW-0175">Coiled coil</keyword>
<keyword evidence="8" id="KW-1185">Reference proteome</keyword>
<protein>
    <recommendedName>
        <fullName evidence="6">PHD-type domain-containing protein</fullName>
    </recommendedName>
</protein>
<dbReference type="InterPro" id="IPR013083">
    <property type="entry name" value="Znf_RING/FYVE/PHD"/>
</dbReference>
<dbReference type="EnsemblMetazoa" id="AALFPA23_023273.R34616">
    <property type="protein sequence ID" value="AALFPA23_023273.P34616"/>
    <property type="gene ID" value="AALFPA23_023273"/>
</dbReference>
<dbReference type="PROSITE" id="PS50016">
    <property type="entry name" value="ZF_PHD_2"/>
    <property type="match status" value="1"/>
</dbReference>
<evidence type="ECO:0000256" key="4">
    <source>
        <dbReference type="PROSITE-ProRule" id="PRU00146"/>
    </source>
</evidence>
<evidence type="ECO:0000256" key="1">
    <source>
        <dbReference type="ARBA" id="ARBA00022723"/>
    </source>
</evidence>
<sequence>MNVNDNQAEPPEPKEKESCVECSRPGSYGQVIRCDQCNDIWHIRCAGVTNSAANLPWTCHNCLPQSVGSATSSNSARIALRLQQLEEERTIQRRERESEKKAFEQERKTMEEKYRLLEQQLEDIRGNRSKHSRISLSSLQQVYPFPESVDEGAVHTREESNNVIPSSWRKSAAKQQCHGNPLQIAGLNFFGNKHLSVQQGAGNYNAANNLNKFEASNLTGDQRFPETEPIRQRQETCPAPTLRGTQESQLAFEANPFASANVNGILPIVPPALPPVSVPNHVLSASQLAARQVMPIDLPTFDGDPADWPVFVSSFTNTTAACGYSNVENLARLQRCLKGAALEAVRSRLLLPQSVPQVMSTLQLLFGRPELLIGVLLEKVRSTPAPRAEKLETLIEFGLSVQSLCDHLEAAGQQSHLTNPYLLMELVEKLPAHIKMNWANYMQQFPMVNLKNFGDFMSSMVTSATKVTMYSGGFRKREDADLGMKSKGSPHASCSIPEILNDDTICCVCEDSEHLIQECDRFKELSIDPRWKTVKLNALCRSCLQSHVGRNCCNITECGISGCTSRHHPLLHANHANPRILERAGNHTHRSQNNPKNPLLFRVVPVTLSGPQKTIKTYAFLDDGSHLTLIEEALTKELGVKGKTVPLCLSWTADVSRFESDSMQLQLSITGADNERLLKLDDVRTVKNLSIPGQTLRVNELAAKFPHLRGLAIKSYENAVPRILIGVNNLHVTVPLKVKEGHLGEPVAARTRLGWCVYGGNG</sequence>
<accession>A0ABM2A0D2</accession>
<dbReference type="SUPFAM" id="SSF57903">
    <property type="entry name" value="FYVE/PHD zinc finger"/>
    <property type="match status" value="1"/>
</dbReference>
<reference evidence="7" key="2">
    <citation type="submission" date="2025-05" db="UniProtKB">
        <authorList>
            <consortium name="EnsemblMetazoa"/>
        </authorList>
    </citation>
    <scope>IDENTIFICATION</scope>
    <source>
        <strain evidence="7">Foshan</strain>
    </source>
</reference>
<dbReference type="CDD" id="cd15489">
    <property type="entry name" value="PHD_SF"/>
    <property type="match status" value="1"/>
</dbReference>
<dbReference type="Proteomes" id="UP000069940">
    <property type="component" value="Unassembled WGS sequence"/>
</dbReference>
<dbReference type="GeneID" id="134287124"/>
<evidence type="ECO:0000259" key="6">
    <source>
        <dbReference type="PROSITE" id="PS50016"/>
    </source>
</evidence>